<keyword evidence="3" id="KW-0732">Signal</keyword>
<keyword evidence="2" id="KW-0472">Membrane</keyword>
<keyword evidence="2" id="KW-1133">Transmembrane helix</keyword>
<feature type="compositionally biased region" description="Pro residues" evidence="1">
    <location>
        <begin position="324"/>
        <end position="359"/>
    </location>
</feature>
<feature type="region of interest" description="Disordered" evidence="1">
    <location>
        <begin position="171"/>
        <end position="218"/>
    </location>
</feature>
<feature type="chain" id="PRO_5045258276" evidence="3">
    <location>
        <begin position="35"/>
        <end position="375"/>
    </location>
</feature>
<protein>
    <submittedName>
        <fullName evidence="4">Uncharacterized protein</fullName>
    </submittedName>
</protein>
<organism evidence="4 5">
    <name type="scientific">Plantactinospora siamensis</name>
    <dbReference type="NCBI Taxonomy" id="555372"/>
    <lineage>
        <taxon>Bacteria</taxon>
        <taxon>Bacillati</taxon>
        <taxon>Actinomycetota</taxon>
        <taxon>Actinomycetes</taxon>
        <taxon>Micromonosporales</taxon>
        <taxon>Micromonosporaceae</taxon>
        <taxon>Plantactinospora</taxon>
    </lineage>
</organism>
<reference evidence="4 5" key="1">
    <citation type="submission" date="2024-09" db="EMBL/GenBank/DDBJ databases">
        <authorList>
            <person name="Sun Q."/>
            <person name="Mori K."/>
        </authorList>
    </citation>
    <scope>NUCLEOTIDE SEQUENCE [LARGE SCALE GENOMIC DNA]</scope>
    <source>
        <strain evidence="4 5">TBRC 2205</strain>
    </source>
</reference>
<evidence type="ECO:0000313" key="5">
    <source>
        <dbReference type="Proteomes" id="UP001589894"/>
    </source>
</evidence>
<feature type="compositionally biased region" description="Low complexity" evidence="1">
    <location>
        <begin position="173"/>
        <end position="191"/>
    </location>
</feature>
<dbReference type="InterPro" id="IPR006311">
    <property type="entry name" value="TAT_signal"/>
</dbReference>
<dbReference type="RefSeq" id="WP_377337227.1">
    <property type="nucleotide sequence ID" value="NZ_JBHLUE010000004.1"/>
</dbReference>
<evidence type="ECO:0000256" key="3">
    <source>
        <dbReference type="SAM" id="SignalP"/>
    </source>
</evidence>
<evidence type="ECO:0000256" key="2">
    <source>
        <dbReference type="SAM" id="Phobius"/>
    </source>
</evidence>
<evidence type="ECO:0000313" key="4">
    <source>
        <dbReference type="EMBL" id="MFC0564284.1"/>
    </source>
</evidence>
<dbReference type="PROSITE" id="PS51318">
    <property type="entry name" value="TAT"/>
    <property type="match status" value="1"/>
</dbReference>
<feature type="compositionally biased region" description="Low complexity" evidence="1">
    <location>
        <begin position="277"/>
        <end position="286"/>
    </location>
</feature>
<comment type="caution">
    <text evidence="4">The sequence shown here is derived from an EMBL/GenBank/DDBJ whole genome shotgun (WGS) entry which is preliminary data.</text>
</comment>
<feature type="compositionally biased region" description="Pro residues" evidence="1">
    <location>
        <begin position="287"/>
        <end position="304"/>
    </location>
</feature>
<keyword evidence="2" id="KW-0812">Transmembrane</keyword>
<name>A0ABV6NU25_9ACTN</name>
<evidence type="ECO:0000256" key="1">
    <source>
        <dbReference type="SAM" id="MobiDB-lite"/>
    </source>
</evidence>
<keyword evidence="5" id="KW-1185">Reference proteome</keyword>
<dbReference type="EMBL" id="JBHLUE010000004">
    <property type="protein sequence ID" value="MFC0564284.1"/>
    <property type="molecule type" value="Genomic_DNA"/>
</dbReference>
<feature type="region of interest" description="Disordered" evidence="1">
    <location>
        <begin position="276"/>
        <end position="375"/>
    </location>
</feature>
<proteinExistence type="predicted"/>
<accession>A0ABV6NU25</accession>
<gene>
    <name evidence="4" type="ORF">ACFFHU_08920</name>
</gene>
<feature type="transmembrane region" description="Helical" evidence="2">
    <location>
        <begin position="225"/>
        <end position="250"/>
    </location>
</feature>
<feature type="signal peptide" evidence="3">
    <location>
        <begin position="1"/>
        <end position="34"/>
    </location>
</feature>
<feature type="compositionally biased region" description="Low complexity" evidence="1">
    <location>
        <begin position="204"/>
        <end position="218"/>
    </location>
</feature>
<sequence length="375" mass="36253">MDRRLDAGRRTAAALLAGAAAAGVVALAAAPVAAAPDAGRDKVAVRAPSSFEAGGSPGAVNVGAAKRSKGCAIVRSQLAIRLSGLAASQVRAEVARDGQWRPLAVSGGGGTVATAAVAPTDPVLCNKKSVTVRYRLTFLADAPAGTAVLAGQVITAAGEVLGQAEHASRVVGTARATASPTPRPSRASATPSPEPTVAASDQQAVAAAPAGPSTAPAAAAPGGGLGLGGLVMVLGIGMVGVGVALLVVLLRRNRAGADEPAPVTAAGGGYPSGTYGGAPAWAGPDRPGSPPPAAPAWPAPPPRPGWSAPADSAPTGVLPRQHGPVPPGRPGPVPPGRPGPVPPGRPGPVPPEPGGPVPPGSGEATMIMPRLPEQD</sequence>
<dbReference type="Proteomes" id="UP001589894">
    <property type="component" value="Unassembled WGS sequence"/>
</dbReference>